<reference evidence="2" key="1">
    <citation type="journal article" date="2024" name="Proc. Natl. Acad. Sci. U.S.A.">
        <title>Extraordinary preservation of gene collinearity over three hundred million years revealed in homosporous lycophytes.</title>
        <authorList>
            <person name="Li C."/>
            <person name="Wickell D."/>
            <person name="Kuo L.Y."/>
            <person name="Chen X."/>
            <person name="Nie B."/>
            <person name="Liao X."/>
            <person name="Peng D."/>
            <person name="Ji J."/>
            <person name="Jenkins J."/>
            <person name="Williams M."/>
            <person name="Shu S."/>
            <person name="Plott C."/>
            <person name="Barry K."/>
            <person name="Rajasekar S."/>
            <person name="Grimwood J."/>
            <person name="Han X."/>
            <person name="Sun S."/>
            <person name="Hou Z."/>
            <person name="He W."/>
            <person name="Dai G."/>
            <person name="Sun C."/>
            <person name="Schmutz J."/>
            <person name="Leebens-Mack J.H."/>
            <person name="Li F.W."/>
            <person name="Wang L."/>
        </authorList>
    </citation>
    <scope>NUCLEOTIDE SEQUENCE [LARGE SCALE GENOMIC DNA]</scope>
    <source>
        <strain evidence="2">cv. PW_Plant_1</strain>
    </source>
</reference>
<organism evidence="1 2">
    <name type="scientific">Diphasiastrum complanatum</name>
    <name type="common">Issler's clubmoss</name>
    <name type="synonym">Lycopodium complanatum</name>
    <dbReference type="NCBI Taxonomy" id="34168"/>
    <lineage>
        <taxon>Eukaryota</taxon>
        <taxon>Viridiplantae</taxon>
        <taxon>Streptophyta</taxon>
        <taxon>Embryophyta</taxon>
        <taxon>Tracheophyta</taxon>
        <taxon>Lycopodiopsida</taxon>
        <taxon>Lycopodiales</taxon>
        <taxon>Lycopodiaceae</taxon>
        <taxon>Lycopodioideae</taxon>
        <taxon>Diphasiastrum</taxon>
    </lineage>
</organism>
<accession>A0ACC2CEM2</accession>
<dbReference type="Proteomes" id="UP001162992">
    <property type="component" value="Chromosome 10"/>
</dbReference>
<name>A0ACC2CEM2_DIPCM</name>
<protein>
    <submittedName>
        <fullName evidence="1">Uncharacterized protein</fullName>
    </submittedName>
</protein>
<comment type="caution">
    <text evidence="1">The sequence shown here is derived from an EMBL/GenBank/DDBJ whole genome shotgun (WGS) entry which is preliminary data.</text>
</comment>
<sequence>MLLMLLTQFLGRLSFKTFVVLRIHLPCSFLLCGAPLYFSHASRVGDVTVISSAEGTQQGDPLGDLLFALAYYRALCSTATTFSSCLFPSIADDTYIMEPASEVVPAFLHFSAQLSSIGLTVNKDKCLAWCPKGLPADIFLFEGFFTPQLGIKALGVSTGSFGYVNSFMREALDGFA</sequence>
<dbReference type="EMBL" id="CM055101">
    <property type="protein sequence ID" value="KAJ7540491.1"/>
    <property type="molecule type" value="Genomic_DNA"/>
</dbReference>
<evidence type="ECO:0000313" key="2">
    <source>
        <dbReference type="Proteomes" id="UP001162992"/>
    </source>
</evidence>
<gene>
    <name evidence="1" type="ORF">O6H91_10G017800</name>
</gene>
<proteinExistence type="predicted"/>
<evidence type="ECO:0000313" key="1">
    <source>
        <dbReference type="EMBL" id="KAJ7540491.1"/>
    </source>
</evidence>
<keyword evidence="2" id="KW-1185">Reference proteome</keyword>